<dbReference type="Gene3D" id="3.30.565.10">
    <property type="entry name" value="Histidine kinase-like ATPase, C-terminal domain"/>
    <property type="match status" value="1"/>
</dbReference>
<dbReference type="InterPro" id="IPR036890">
    <property type="entry name" value="HATPase_C_sf"/>
</dbReference>
<dbReference type="CDD" id="cd00082">
    <property type="entry name" value="HisKA"/>
    <property type="match status" value="1"/>
</dbReference>
<dbReference type="GO" id="GO:0000155">
    <property type="term" value="F:phosphorelay sensor kinase activity"/>
    <property type="evidence" value="ECO:0007669"/>
    <property type="project" value="InterPro"/>
</dbReference>
<dbReference type="SUPFAM" id="SSF47384">
    <property type="entry name" value="Homodimeric domain of signal transducing histidine kinase"/>
    <property type="match status" value="1"/>
</dbReference>
<dbReference type="EC" id="2.7.13.3" evidence="3"/>
<feature type="region of interest" description="Disordered" evidence="8">
    <location>
        <begin position="81"/>
        <end position="108"/>
    </location>
</feature>
<comment type="catalytic activity">
    <reaction evidence="1">
        <text>ATP + protein L-histidine = ADP + protein N-phospho-L-histidine.</text>
        <dbReference type="EC" id="2.7.13.3"/>
    </reaction>
</comment>
<evidence type="ECO:0000256" key="4">
    <source>
        <dbReference type="ARBA" id="ARBA00022553"/>
    </source>
</evidence>
<evidence type="ECO:0000313" key="11">
    <source>
        <dbReference type="EMBL" id="WNY46264.1"/>
    </source>
</evidence>
<dbReference type="Gene3D" id="1.10.287.130">
    <property type="match status" value="1"/>
</dbReference>
<comment type="subcellular location">
    <subcellularLocation>
        <location evidence="2">Membrane</location>
    </subcellularLocation>
</comment>
<dbReference type="InterPro" id="IPR036097">
    <property type="entry name" value="HisK_dim/P_sf"/>
</dbReference>
<dbReference type="Pfam" id="PF02518">
    <property type="entry name" value="HATPase_c"/>
    <property type="match status" value="1"/>
</dbReference>
<feature type="transmembrane region" description="Helical" evidence="9">
    <location>
        <begin position="213"/>
        <end position="232"/>
    </location>
</feature>
<evidence type="ECO:0000313" key="12">
    <source>
        <dbReference type="Proteomes" id="UP001304088"/>
    </source>
</evidence>
<organism evidence="11 12">
    <name type="scientific">Streptococcus suivaginalis</name>
    <dbReference type="NCBI Taxonomy" id="3028082"/>
    <lineage>
        <taxon>Bacteria</taxon>
        <taxon>Bacillati</taxon>
        <taxon>Bacillota</taxon>
        <taxon>Bacilli</taxon>
        <taxon>Lactobacillales</taxon>
        <taxon>Streptococcaceae</taxon>
        <taxon>Streptococcus</taxon>
    </lineage>
</organism>
<dbReference type="InterPro" id="IPR005467">
    <property type="entry name" value="His_kinase_dom"/>
</dbReference>
<dbReference type="GO" id="GO:0005886">
    <property type="term" value="C:plasma membrane"/>
    <property type="evidence" value="ECO:0007669"/>
    <property type="project" value="TreeGrafter"/>
</dbReference>
<proteinExistence type="predicted"/>
<dbReference type="GO" id="GO:0016036">
    <property type="term" value="P:cellular response to phosphate starvation"/>
    <property type="evidence" value="ECO:0007669"/>
    <property type="project" value="TreeGrafter"/>
</dbReference>
<dbReference type="InterPro" id="IPR003661">
    <property type="entry name" value="HisK_dim/P_dom"/>
</dbReference>
<dbReference type="KEGG" id="ssuv:PXH68_05055"/>
<dbReference type="Pfam" id="PF00512">
    <property type="entry name" value="HisKA"/>
    <property type="match status" value="1"/>
</dbReference>
<keyword evidence="7" id="KW-0902">Two-component regulatory system</keyword>
<evidence type="ECO:0000256" key="8">
    <source>
        <dbReference type="SAM" id="MobiDB-lite"/>
    </source>
</evidence>
<dbReference type="FunFam" id="3.30.565.10:FF:000006">
    <property type="entry name" value="Sensor histidine kinase WalK"/>
    <property type="match status" value="1"/>
</dbReference>
<dbReference type="Proteomes" id="UP001304088">
    <property type="component" value="Chromosome"/>
</dbReference>
<dbReference type="AlphaFoldDB" id="A0AA96ZZH2"/>
<keyword evidence="6 11" id="KW-0418">Kinase</keyword>
<keyword evidence="5" id="KW-0808">Transferase</keyword>
<keyword evidence="9" id="KW-1133">Transmembrane helix</keyword>
<dbReference type="InterPro" id="IPR050351">
    <property type="entry name" value="BphY/WalK/GraS-like"/>
</dbReference>
<evidence type="ECO:0000256" key="9">
    <source>
        <dbReference type="SAM" id="Phobius"/>
    </source>
</evidence>
<keyword evidence="12" id="KW-1185">Reference proteome</keyword>
<dbReference type="SMART" id="SM00387">
    <property type="entry name" value="HATPase_c"/>
    <property type="match status" value="1"/>
</dbReference>
<dbReference type="CDD" id="cd00075">
    <property type="entry name" value="HATPase"/>
    <property type="match status" value="1"/>
</dbReference>
<dbReference type="InterPro" id="IPR003594">
    <property type="entry name" value="HATPase_dom"/>
</dbReference>
<keyword evidence="9" id="KW-0812">Transmembrane</keyword>
<dbReference type="EMBL" id="CP118733">
    <property type="protein sequence ID" value="WNY46264.1"/>
    <property type="molecule type" value="Genomic_DNA"/>
</dbReference>
<feature type="transmembrane region" description="Helical" evidence="9">
    <location>
        <begin position="16"/>
        <end position="36"/>
    </location>
</feature>
<keyword evidence="9" id="KW-0472">Membrane</keyword>
<evidence type="ECO:0000256" key="5">
    <source>
        <dbReference type="ARBA" id="ARBA00022679"/>
    </source>
</evidence>
<evidence type="ECO:0000259" key="10">
    <source>
        <dbReference type="PROSITE" id="PS50109"/>
    </source>
</evidence>
<dbReference type="SUPFAM" id="SSF55874">
    <property type="entry name" value="ATPase domain of HSP90 chaperone/DNA topoisomerase II/histidine kinase"/>
    <property type="match status" value="1"/>
</dbReference>
<evidence type="ECO:0000256" key="1">
    <source>
        <dbReference type="ARBA" id="ARBA00000085"/>
    </source>
</evidence>
<reference evidence="11 12" key="1">
    <citation type="submission" date="2023-02" db="EMBL/GenBank/DDBJ databases">
        <title>Streptococcus sp. Genome Sequencing and Assembly.</title>
        <authorList>
            <person name="Shore S.M."/>
            <person name="Nicholson T.L."/>
        </authorList>
    </citation>
    <scope>NUCLEOTIDE SEQUENCE [LARGE SCALE GENOMIC DNA]</scope>
    <source>
        <strain evidence="11 12">29896</strain>
    </source>
</reference>
<name>A0AA96ZZH2_9STRE</name>
<sequence length="465" mass="52780">MLTKSKKLFSTDNFSYFIRYFAVFTLIFVSMTIMIFQVMRATMYRSSDENFQLIASDPGMIMGFAMARGLSPDVDVVFEQSNQESTNSSETESFETTSSSSKQNFMPPYQPQTKIRLNTNYHIILFDGEGNRLNAVDDVSGLADVSLNTKDLNQIEEIEVTTAFEDVEYYRTMTIQLDSSAYAAYSDLGVEYATILFNTSQIKSSIASYETTVVVVMISFWLISIFASFYLANLSMRPILISFQKQKDFVENASHELHTPLAVLQNRLESLFRHPEATILESSENIASSLEEVRNMRLLTTNLLNLARREDGLKPDLSEVGPEFFEDVFENYGIIAEENGKELTVTNHVHQLVKTDKVLLKQLMTILFDNAMKYSDEDGKIELTVFIKDRNLHLLVSDNGIGISAEDKKKIFDRFYRVDKARTRQKGGFGLGLSLAKQIVQSLNGDIQVKNNQPKGTVFEVKLPR</sequence>
<evidence type="ECO:0000256" key="2">
    <source>
        <dbReference type="ARBA" id="ARBA00004370"/>
    </source>
</evidence>
<dbReference type="PANTHER" id="PTHR45453:SF1">
    <property type="entry name" value="PHOSPHATE REGULON SENSOR PROTEIN PHOR"/>
    <property type="match status" value="1"/>
</dbReference>
<keyword evidence="4" id="KW-0597">Phosphoprotein</keyword>
<feature type="compositionally biased region" description="Low complexity" evidence="8">
    <location>
        <begin position="81"/>
        <end position="101"/>
    </location>
</feature>
<dbReference type="SMART" id="SM00388">
    <property type="entry name" value="HisKA"/>
    <property type="match status" value="1"/>
</dbReference>
<evidence type="ECO:0000256" key="3">
    <source>
        <dbReference type="ARBA" id="ARBA00012438"/>
    </source>
</evidence>
<feature type="domain" description="Histidine kinase" evidence="10">
    <location>
        <begin position="252"/>
        <end position="465"/>
    </location>
</feature>
<dbReference type="InterPro" id="IPR004358">
    <property type="entry name" value="Sig_transdc_His_kin-like_C"/>
</dbReference>
<gene>
    <name evidence="11" type="ORF">PXH68_05055</name>
</gene>
<evidence type="ECO:0000256" key="7">
    <source>
        <dbReference type="ARBA" id="ARBA00023012"/>
    </source>
</evidence>
<accession>A0AA96ZZH2</accession>
<dbReference type="RefSeq" id="WP_248028147.1">
    <property type="nucleotide sequence ID" value="NZ_CP118733.1"/>
</dbReference>
<protein>
    <recommendedName>
        <fullName evidence="3">histidine kinase</fullName>
        <ecNumber evidence="3">2.7.13.3</ecNumber>
    </recommendedName>
</protein>
<dbReference type="PRINTS" id="PR00344">
    <property type="entry name" value="BCTRLSENSOR"/>
</dbReference>
<dbReference type="PANTHER" id="PTHR45453">
    <property type="entry name" value="PHOSPHATE REGULON SENSOR PROTEIN PHOR"/>
    <property type="match status" value="1"/>
</dbReference>
<dbReference type="PROSITE" id="PS50109">
    <property type="entry name" value="HIS_KIN"/>
    <property type="match status" value="1"/>
</dbReference>
<dbReference type="GO" id="GO:0004721">
    <property type="term" value="F:phosphoprotein phosphatase activity"/>
    <property type="evidence" value="ECO:0007669"/>
    <property type="project" value="TreeGrafter"/>
</dbReference>
<evidence type="ECO:0000256" key="6">
    <source>
        <dbReference type="ARBA" id="ARBA00022777"/>
    </source>
</evidence>